<name>A0A2H1VLX7_SPOFR</name>
<feature type="compositionally biased region" description="Polar residues" evidence="1">
    <location>
        <begin position="170"/>
        <end position="182"/>
    </location>
</feature>
<proteinExistence type="predicted"/>
<evidence type="ECO:0000256" key="1">
    <source>
        <dbReference type="SAM" id="MobiDB-lite"/>
    </source>
</evidence>
<reference evidence="2" key="1">
    <citation type="submission" date="2016-07" db="EMBL/GenBank/DDBJ databases">
        <authorList>
            <person name="Bretaudeau A."/>
        </authorList>
    </citation>
    <scope>NUCLEOTIDE SEQUENCE</scope>
    <source>
        <strain evidence="2">Rice</strain>
        <tissue evidence="2">Whole body</tissue>
    </source>
</reference>
<evidence type="ECO:0000313" key="2">
    <source>
        <dbReference type="EMBL" id="SOQ41830.1"/>
    </source>
</evidence>
<protein>
    <submittedName>
        <fullName evidence="2">SFRICE_006735</fullName>
    </submittedName>
</protein>
<feature type="region of interest" description="Disordered" evidence="1">
    <location>
        <begin position="157"/>
        <end position="182"/>
    </location>
</feature>
<accession>A0A2H1VLX7</accession>
<sequence length="182" mass="21323">MPYINLFLPTAYAVTSWGGAAKSHLLKLERAQRAILKVSLFLPFRHPSYDLYQRFDVLTVRQLFILYTVLKMHSQVSFNAAVSNNKRRFTTICPIERKQLHPKGRGFDHFDPRLLSIKLGVELSLNGLMRRQETLKNMQKMEPLQYLVLNENVHTQQKRTQMPVDHKKQNYGNASWEKPQNN</sequence>
<organism evidence="2">
    <name type="scientific">Spodoptera frugiperda</name>
    <name type="common">Fall armyworm</name>
    <dbReference type="NCBI Taxonomy" id="7108"/>
    <lineage>
        <taxon>Eukaryota</taxon>
        <taxon>Metazoa</taxon>
        <taxon>Ecdysozoa</taxon>
        <taxon>Arthropoda</taxon>
        <taxon>Hexapoda</taxon>
        <taxon>Insecta</taxon>
        <taxon>Pterygota</taxon>
        <taxon>Neoptera</taxon>
        <taxon>Endopterygota</taxon>
        <taxon>Lepidoptera</taxon>
        <taxon>Glossata</taxon>
        <taxon>Ditrysia</taxon>
        <taxon>Noctuoidea</taxon>
        <taxon>Noctuidae</taxon>
        <taxon>Amphipyrinae</taxon>
        <taxon>Spodoptera</taxon>
    </lineage>
</organism>
<dbReference type="EMBL" id="ODYU01003279">
    <property type="protein sequence ID" value="SOQ41830.1"/>
    <property type="molecule type" value="Genomic_DNA"/>
</dbReference>
<gene>
    <name evidence="2" type="ORF">SFRICE_006735</name>
</gene>
<dbReference type="AlphaFoldDB" id="A0A2H1VLX7"/>